<dbReference type="GO" id="GO:0003677">
    <property type="term" value="F:DNA binding"/>
    <property type="evidence" value="ECO:0007669"/>
    <property type="project" value="UniProtKB-KW"/>
</dbReference>
<dbReference type="EMBL" id="PGGC01000172">
    <property type="protein sequence ID" value="PJG57755.1"/>
    <property type="molecule type" value="Genomic_DNA"/>
</dbReference>
<keyword evidence="1" id="KW-0238">DNA-binding</keyword>
<reference evidence="4 5" key="1">
    <citation type="submission" date="2017-11" db="EMBL/GenBank/DDBJ databases">
        <title>Draft genome sequence of environmental isolate Aeromonas cavernicola sp. nov. MDC 2508.</title>
        <authorList>
            <person name="Colston S.M."/>
            <person name="Navarro A."/>
            <person name="Martinez-Murcia A.J."/>
            <person name="Graf J."/>
        </authorList>
    </citation>
    <scope>NUCLEOTIDE SEQUENCE [LARGE SCALE GENOMIC DNA]</scope>
    <source>
        <strain evidence="4 5">MDC 2508</strain>
    </source>
</reference>
<protein>
    <submittedName>
        <fullName evidence="4">MerR family transcriptional regulator</fullName>
    </submittedName>
</protein>
<dbReference type="OrthoDB" id="9803659at2"/>
<keyword evidence="5" id="KW-1185">Reference proteome</keyword>
<dbReference type="InterPro" id="IPR000551">
    <property type="entry name" value="MerR-type_HTH_dom"/>
</dbReference>
<gene>
    <name evidence="4" type="ORF">CUC53_16220</name>
</gene>
<dbReference type="GO" id="GO:0003700">
    <property type="term" value="F:DNA-binding transcription factor activity"/>
    <property type="evidence" value="ECO:0007669"/>
    <property type="project" value="InterPro"/>
</dbReference>
<dbReference type="CDD" id="cd04776">
    <property type="entry name" value="HTH_GnyR"/>
    <property type="match status" value="1"/>
</dbReference>
<feature type="domain" description="HTH merR-type" evidence="3">
    <location>
        <begin position="21"/>
        <end position="88"/>
    </location>
</feature>
<dbReference type="PANTHER" id="PTHR30204:SF58">
    <property type="entry name" value="HTH-TYPE TRANSCRIPTIONAL REGULATOR YFMP"/>
    <property type="match status" value="1"/>
</dbReference>
<dbReference type="InterPro" id="IPR047057">
    <property type="entry name" value="MerR_fam"/>
</dbReference>
<evidence type="ECO:0000259" key="3">
    <source>
        <dbReference type="PROSITE" id="PS50937"/>
    </source>
</evidence>
<evidence type="ECO:0000256" key="2">
    <source>
        <dbReference type="SAM" id="Coils"/>
    </source>
</evidence>
<evidence type="ECO:0000313" key="4">
    <source>
        <dbReference type="EMBL" id="PJG57755.1"/>
    </source>
</evidence>
<dbReference type="AlphaFoldDB" id="A0A2H9U127"/>
<dbReference type="SUPFAM" id="SSF46955">
    <property type="entry name" value="Putative DNA-binding domain"/>
    <property type="match status" value="1"/>
</dbReference>
<feature type="coiled-coil region" evidence="2">
    <location>
        <begin position="110"/>
        <end position="140"/>
    </location>
</feature>
<keyword evidence="2" id="KW-0175">Coiled coil</keyword>
<dbReference type="PROSITE" id="PS50937">
    <property type="entry name" value="HTH_MERR_2"/>
    <property type="match status" value="1"/>
</dbReference>
<evidence type="ECO:0000256" key="1">
    <source>
        <dbReference type="ARBA" id="ARBA00023125"/>
    </source>
</evidence>
<accession>A0A2H9U127</accession>
<sequence>MPAKTDRQDRIMSRYQDDTRSYSISELAREFDITTRSIRFYEDQGLLTPAREGQNRIYSKQDRVRLRLTLRGKRLGFSLAEIRELFDLYDADKSSRTQLQTMVGLVTAKREALQQQMDDIRMVLLELDAAEQRCQQALRQLT</sequence>
<evidence type="ECO:0000313" key="5">
    <source>
        <dbReference type="Proteomes" id="UP000235861"/>
    </source>
</evidence>
<organism evidence="4 5">
    <name type="scientific">Aeromonas cavernicola</name>
    <dbReference type="NCBI Taxonomy" id="1006623"/>
    <lineage>
        <taxon>Bacteria</taxon>
        <taxon>Pseudomonadati</taxon>
        <taxon>Pseudomonadota</taxon>
        <taxon>Gammaproteobacteria</taxon>
        <taxon>Aeromonadales</taxon>
        <taxon>Aeromonadaceae</taxon>
        <taxon>Aeromonas</taxon>
    </lineage>
</organism>
<dbReference type="SMART" id="SM00422">
    <property type="entry name" value="HTH_MERR"/>
    <property type="match status" value="1"/>
</dbReference>
<dbReference type="Gene3D" id="1.10.1660.10">
    <property type="match status" value="1"/>
</dbReference>
<dbReference type="Pfam" id="PF13411">
    <property type="entry name" value="MerR_1"/>
    <property type="match status" value="1"/>
</dbReference>
<comment type="caution">
    <text evidence="4">The sequence shown here is derived from an EMBL/GenBank/DDBJ whole genome shotgun (WGS) entry which is preliminary data.</text>
</comment>
<name>A0A2H9U127_9GAMM</name>
<dbReference type="InterPro" id="IPR009061">
    <property type="entry name" value="DNA-bd_dom_put_sf"/>
</dbReference>
<proteinExistence type="predicted"/>
<dbReference type="PANTHER" id="PTHR30204">
    <property type="entry name" value="REDOX-CYCLING DRUG-SENSING TRANSCRIPTIONAL ACTIVATOR SOXR"/>
    <property type="match status" value="1"/>
</dbReference>
<dbReference type="Proteomes" id="UP000235861">
    <property type="component" value="Unassembled WGS sequence"/>
</dbReference>